<name>A0A5N6U0S0_ASPAV</name>
<dbReference type="EMBL" id="ML742058">
    <property type="protein sequence ID" value="KAE8152158.1"/>
    <property type="molecule type" value="Genomic_DNA"/>
</dbReference>
<sequence length="79" mass="8874">MPSWLFLSFTAGTPGFRGHYTYTATLYYLSCMCLDGKAAISTLMICILTYESRTRSYDFWQAQKLSMASSTYQARPSGG</sequence>
<gene>
    <name evidence="1" type="ORF">BDV25DRAFT_151673</name>
</gene>
<dbReference type="Proteomes" id="UP000325780">
    <property type="component" value="Unassembled WGS sequence"/>
</dbReference>
<reference evidence="1 2" key="1">
    <citation type="submission" date="2019-04" db="EMBL/GenBank/DDBJ databases">
        <title>Friends and foes A comparative genomics study of 23 Aspergillus species from section Flavi.</title>
        <authorList>
            <consortium name="DOE Joint Genome Institute"/>
            <person name="Kjaerbolling I."/>
            <person name="Vesth T."/>
            <person name="Frisvad J.C."/>
            <person name="Nybo J.L."/>
            <person name="Theobald S."/>
            <person name="Kildgaard S."/>
            <person name="Isbrandt T."/>
            <person name="Kuo A."/>
            <person name="Sato A."/>
            <person name="Lyhne E.K."/>
            <person name="Kogle M.E."/>
            <person name="Wiebenga A."/>
            <person name="Kun R.S."/>
            <person name="Lubbers R.J."/>
            <person name="Makela M.R."/>
            <person name="Barry K."/>
            <person name="Chovatia M."/>
            <person name="Clum A."/>
            <person name="Daum C."/>
            <person name="Haridas S."/>
            <person name="He G."/>
            <person name="LaButti K."/>
            <person name="Lipzen A."/>
            <person name="Mondo S."/>
            <person name="Riley R."/>
            <person name="Salamov A."/>
            <person name="Simmons B.A."/>
            <person name="Magnuson J.K."/>
            <person name="Henrissat B."/>
            <person name="Mortensen U.H."/>
            <person name="Larsen T.O."/>
            <person name="Devries R.P."/>
            <person name="Grigoriev I.V."/>
            <person name="Machida M."/>
            <person name="Baker S.E."/>
            <person name="Andersen M.R."/>
        </authorList>
    </citation>
    <scope>NUCLEOTIDE SEQUENCE [LARGE SCALE GENOMIC DNA]</scope>
    <source>
        <strain evidence="1 2">IBT 18842</strain>
    </source>
</reference>
<accession>A0A5N6U0S0</accession>
<protein>
    <submittedName>
        <fullName evidence="1">Uncharacterized protein</fullName>
    </submittedName>
</protein>
<evidence type="ECO:0000313" key="2">
    <source>
        <dbReference type="Proteomes" id="UP000325780"/>
    </source>
</evidence>
<proteinExistence type="predicted"/>
<keyword evidence="2" id="KW-1185">Reference proteome</keyword>
<dbReference type="AlphaFoldDB" id="A0A5N6U0S0"/>
<organism evidence="1 2">
    <name type="scientific">Aspergillus avenaceus</name>
    <dbReference type="NCBI Taxonomy" id="36643"/>
    <lineage>
        <taxon>Eukaryota</taxon>
        <taxon>Fungi</taxon>
        <taxon>Dikarya</taxon>
        <taxon>Ascomycota</taxon>
        <taxon>Pezizomycotina</taxon>
        <taxon>Eurotiomycetes</taxon>
        <taxon>Eurotiomycetidae</taxon>
        <taxon>Eurotiales</taxon>
        <taxon>Aspergillaceae</taxon>
        <taxon>Aspergillus</taxon>
        <taxon>Aspergillus subgen. Circumdati</taxon>
    </lineage>
</organism>
<evidence type="ECO:0000313" key="1">
    <source>
        <dbReference type="EMBL" id="KAE8152158.1"/>
    </source>
</evidence>